<evidence type="ECO:0000313" key="3">
    <source>
        <dbReference type="Proteomes" id="UP000320338"/>
    </source>
</evidence>
<name>A0A4Y3WHN9_9PSEU</name>
<proteinExistence type="predicted"/>
<comment type="caution">
    <text evidence="2">The sequence shown here is derived from an EMBL/GenBank/DDBJ whole genome shotgun (WGS) entry which is preliminary data.</text>
</comment>
<keyword evidence="1" id="KW-1133">Transmembrane helix</keyword>
<keyword evidence="3" id="KW-1185">Reference proteome</keyword>
<accession>A0A4Y3WHN9</accession>
<evidence type="ECO:0000256" key="1">
    <source>
        <dbReference type="SAM" id="Phobius"/>
    </source>
</evidence>
<dbReference type="OrthoDB" id="3217020at2"/>
<dbReference type="RefSeq" id="WP_141276767.1">
    <property type="nucleotide sequence ID" value="NZ_BAAARZ010000027.1"/>
</dbReference>
<gene>
    <name evidence="2" type="ORF">PHY01_05870</name>
</gene>
<reference evidence="2 3" key="1">
    <citation type="submission" date="2019-06" db="EMBL/GenBank/DDBJ databases">
        <title>Whole genome shotgun sequence of Pseudonocardia hydrocarbonoxydans NBRC 14498.</title>
        <authorList>
            <person name="Hosoyama A."/>
            <person name="Uohara A."/>
            <person name="Ohji S."/>
            <person name="Ichikawa N."/>
        </authorList>
    </citation>
    <scope>NUCLEOTIDE SEQUENCE [LARGE SCALE GENOMIC DNA]</scope>
    <source>
        <strain evidence="2 3">NBRC 14498</strain>
    </source>
</reference>
<sequence>MDEHPTTTEPATSGPSGFDERLSVPWWWYLPAVGVAVLLGAEVHMGYPGIRAWIGYAVLVPVAVAVLVWLGRVRVQVRDGALRAGDAALPLAHVGRVEVIRDRDAKQVALGPDLDPTAHLVHRAWVRPVVRVEVTDPDAAEPYWVVSVRDAEALVAALGR</sequence>
<dbReference type="InterPro" id="IPR021443">
    <property type="entry name" value="DUF3093"/>
</dbReference>
<organism evidence="2 3">
    <name type="scientific">Pseudonocardia hydrocarbonoxydans</name>
    <dbReference type="NCBI Taxonomy" id="76726"/>
    <lineage>
        <taxon>Bacteria</taxon>
        <taxon>Bacillati</taxon>
        <taxon>Actinomycetota</taxon>
        <taxon>Actinomycetes</taxon>
        <taxon>Pseudonocardiales</taxon>
        <taxon>Pseudonocardiaceae</taxon>
        <taxon>Pseudonocardia</taxon>
    </lineage>
</organism>
<evidence type="ECO:0000313" key="2">
    <source>
        <dbReference type="EMBL" id="GEC18304.1"/>
    </source>
</evidence>
<keyword evidence="1" id="KW-0812">Transmembrane</keyword>
<protein>
    <recommendedName>
        <fullName evidence="4">DUF3093 domain-containing protein</fullName>
    </recommendedName>
</protein>
<dbReference type="Proteomes" id="UP000320338">
    <property type="component" value="Unassembled WGS sequence"/>
</dbReference>
<dbReference type="AlphaFoldDB" id="A0A4Y3WHN9"/>
<feature type="transmembrane region" description="Helical" evidence="1">
    <location>
        <begin position="53"/>
        <end position="70"/>
    </location>
</feature>
<evidence type="ECO:0008006" key="4">
    <source>
        <dbReference type="Google" id="ProtNLM"/>
    </source>
</evidence>
<keyword evidence="1" id="KW-0472">Membrane</keyword>
<dbReference type="Pfam" id="PF11292">
    <property type="entry name" value="DUF3093"/>
    <property type="match status" value="1"/>
</dbReference>
<dbReference type="EMBL" id="BJNG01000005">
    <property type="protein sequence ID" value="GEC18304.1"/>
    <property type="molecule type" value="Genomic_DNA"/>
</dbReference>